<dbReference type="Pfam" id="PF02153">
    <property type="entry name" value="PDH_N"/>
    <property type="match status" value="1"/>
</dbReference>
<dbReference type="PROSITE" id="PS51176">
    <property type="entry name" value="PDH_ADH"/>
    <property type="match status" value="1"/>
</dbReference>
<dbReference type="GO" id="GO:0008977">
    <property type="term" value="F:prephenate dehydrogenase (NAD+) activity"/>
    <property type="evidence" value="ECO:0007669"/>
    <property type="project" value="InterPro"/>
</dbReference>
<dbReference type="InterPro" id="IPR046825">
    <property type="entry name" value="PDH_C"/>
</dbReference>
<dbReference type="Pfam" id="PF20463">
    <property type="entry name" value="PDH_C"/>
    <property type="match status" value="1"/>
</dbReference>
<evidence type="ECO:0000313" key="3">
    <source>
        <dbReference type="EMBL" id="PAT41713.1"/>
    </source>
</evidence>
<protein>
    <submittedName>
        <fullName evidence="3">Prephenate dehydrogenase</fullName>
    </submittedName>
</protein>
<dbReference type="InterPro" id="IPR008927">
    <property type="entry name" value="6-PGluconate_DH-like_C_sf"/>
</dbReference>
<dbReference type="EMBL" id="NSJD01000001">
    <property type="protein sequence ID" value="PAT41713.1"/>
    <property type="molecule type" value="Genomic_DNA"/>
</dbReference>
<comment type="caution">
    <text evidence="3">The sequence shown here is derived from an EMBL/GenBank/DDBJ whole genome shotgun (WGS) entry which is preliminary data.</text>
</comment>
<dbReference type="AlphaFoldDB" id="A0A2A2AVE6"/>
<dbReference type="GO" id="GO:0070403">
    <property type="term" value="F:NAD+ binding"/>
    <property type="evidence" value="ECO:0007669"/>
    <property type="project" value="InterPro"/>
</dbReference>
<dbReference type="GO" id="GO:0006571">
    <property type="term" value="P:tyrosine biosynthetic process"/>
    <property type="evidence" value="ECO:0007669"/>
    <property type="project" value="InterPro"/>
</dbReference>
<evidence type="ECO:0000259" key="2">
    <source>
        <dbReference type="PROSITE" id="PS51176"/>
    </source>
</evidence>
<dbReference type="RefSeq" id="WP_095556130.1">
    <property type="nucleotide sequence ID" value="NZ_NSJD01000001.1"/>
</dbReference>
<dbReference type="GO" id="GO:0004665">
    <property type="term" value="F:prephenate dehydrogenase (NADP+) activity"/>
    <property type="evidence" value="ECO:0007669"/>
    <property type="project" value="InterPro"/>
</dbReference>
<dbReference type="SUPFAM" id="SSF48179">
    <property type="entry name" value="6-phosphogluconate dehydrogenase C-terminal domain-like"/>
    <property type="match status" value="1"/>
</dbReference>
<dbReference type="InterPro" id="IPR046826">
    <property type="entry name" value="PDH_N"/>
</dbReference>
<evidence type="ECO:0000313" key="4">
    <source>
        <dbReference type="Proteomes" id="UP000218644"/>
    </source>
</evidence>
<evidence type="ECO:0000256" key="1">
    <source>
        <dbReference type="ARBA" id="ARBA00023002"/>
    </source>
</evidence>
<organism evidence="3 4">
    <name type="scientific">Vandammella animalimorsus</name>
    <dbReference type="NCBI Taxonomy" id="2029117"/>
    <lineage>
        <taxon>Bacteria</taxon>
        <taxon>Pseudomonadati</taxon>
        <taxon>Pseudomonadota</taxon>
        <taxon>Betaproteobacteria</taxon>
        <taxon>Burkholderiales</taxon>
        <taxon>Comamonadaceae</taxon>
        <taxon>Vandammella</taxon>
    </lineage>
</organism>
<proteinExistence type="predicted"/>
<dbReference type="Proteomes" id="UP000218644">
    <property type="component" value="Unassembled WGS sequence"/>
</dbReference>
<dbReference type="PANTHER" id="PTHR21363">
    <property type="entry name" value="PREPHENATE DEHYDROGENASE"/>
    <property type="match status" value="1"/>
</dbReference>
<dbReference type="Gene3D" id="3.40.50.720">
    <property type="entry name" value="NAD(P)-binding Rossmann-like Domain"/>
    <property type="match status" value="1"/>
</dbReference>
<keyword evidence="1" id="KW-0560">Oxidoreductase</keyword>
<dbReference type="InterPro" id="IPR050812">
    <property type="entry name" value="Preph/Arog_dehydrog"/>
</dbReference>
<dbReference type="FunFam" id="3.40.50.720:FF:000208">
    <property type="entry name" value="Prephenate dehydrogenase"/>
    <property type="match status" value="1"/>
</dbReference>
<gene>
    <name evidence="3" type="ORF">CK623_00065</name>
</gene>
<dbReference type="InterPro" id="IPR036291">
    <property type="entry name" value="NAD(P)-bd_dom_sf"/>
</dbReference>
<dbReference type="SUPFAM" id="SSF51735">
    <property type="entry name" value="NAD(P)-binding Rossmann-fold domains"/>
    <property type="match status" value="1"/>
</dbReference>
<accession>A0A2A2AVE6</accession>
<name>A0A2A2AVE6_9BURK</name>
<dbReference type="PANTHER" id="PTHR21363:SF0">
    <property type="entry name" value="PREPHENATE DEHYDROGENASE [NADP(+)]"/>
    <property type="match status" value="1"/>
</dbReference>
<feature type="domain" description="Prephenate/arogenate dehydrogenase" evidence="2">
    <location>
        <begin position="6"/>
        <end position="289"/>
    </location>
</feature>
<sequence>MAKTYNQLGLIGCGLMGGSLALALKRAQLVRHVVGYSKSPSTTARARQMGVIDTEAQSAMQACAGSDLIVLAVPVAATAELFKTIRQFVQADVLTMDLGSTKQDVVQAAEKLLGWNAQYFVPAHPIAGKERSGVEHADAALYQGAKVVLTPTPATDLNKVQQAQALWTALDAQVQVMSALEHDSALAAVSHLPHLVAFAYVNSLLAQRDSEQLLSLAGPGFRDFSRIAAGDPVLWRDVLLANRTEVAGRLRELVLSIQQFQRALHAQDAQALEKLIASASSARSQWQQH</sequence>
<dbReference type="Gene3D" id="1.10.3660.10">
    <property type="entry name" value="6-phosphogluconate dehydrogenase C-terminal like domain"/>
    <property type="match status" value="1"/>
</dbReference>
<dbReference type="InterPro" id="IPR003099">
    <property type="entry name" value="Prephen_DH"/>
</dbReference>
<reference evidence="3 4" key="1">
    <citation type="submission" date="2017-08" db="EMBL/GenBank/DDBJ databases">
        <title>WGS of Clinical strains of the CDC Group NO-1 linked to zoonotic infections in humans.</title>
        <authorList>
            <person name="Bernier A.-M."/>
            <person name="Bernard K."/>
        </authorList>
    </citation>
    <scope>NUCLEOTIDE SEQUENCE [LARGE SCALE GENOMIC DNA]</scope>
    <source>
        <strain evidence="3 4">NML79-0751</strain>
    </source>
</reference>